<evidence type="ECO:0008006" key="4">
    <source>
        <dbReference type="Google" id="ProtNLM"/>
    </source>
</evidence>
<protein>
    <recommendedName>
        <fullName evidence="4">DUF2752 domain-containing protein</fullName>
    </recommendedName>
</protein>
<dbReference type="Pfam" id="PF10825">
    <property type="entry name" value="DUF2752"/>
    <property type="match status" value="1"/>
</dbReference>
<accession>A0A1M6J530</accession>
<sequence>MVFFVNKFYEVTKMYLSHFFLSIENYMLPCYTKKLWGFDCPGCGLQRAVVFLLKGDFLSAFEMYPAIYTILPLLVLLLLDGFSRVKINSLLIVSLTIASVALILGNYILKFI</sequence>
<evidence type="ECO:0000313" key="3">
    <source>
        <dbReference type="Proteomes" id="UP000184543"/>
    </source>
</evidence>
<organism evidence="2 3">
    <name type="scientific">Pseudozobellia thermophila</name>
    <dbReference type="NCBI Taxonomy" id="192903"/>
    <lineage>
        <taxon>Bacteria</taxon>
        <taxon>Pseudomonadati</taxon>
        <taxon>Bacteroidota</taxon>
        <taxon>Flavobacteriia</taxon>
        <taxon>Flavobacteriales</taxon>
        <taxon>Flavobacteriaceae</taxon>
        <taxon>Pseudozobellia</taxon>
    </lineage>
</organism>
<evidence type="ECO:0000313" key="2">
    <source>
        <dbReference type="EMBL" id="SHJ41806.1"/>
    </source>
</evidence>
<reference evidence="3" key="1">
    <citation type="submission" date="2016-11" db="EMBL/GenBank/DDBJ databases">
        <authorList>
            <person name="Varghese N."/>
            <person name="Submissions S."/>
        </authorList>
    </citation>
    <scope>NUCLEOTIDE SEQUENCE [LARGE SCALE GENOMIC DNA]</scope>
    <source>
        <strain evidence="3">DSM 19858</strain>
    </source>
</reference>
<dbReference type="EMBL" id="FQYU01000004">
    <property type="protein sequence ID" value="SHJ41806.1"/>
    <property type="molecule type" value="Genomic_DNA"/>
</dbReference>
<dbReference type="AlphaFoldDB" id="A0A1M6J530"/>
<keyword evidence="3" id="KW-1185">Reference proteome</keyword>
<name>A0A1M6J530_9FLAO</name>
<proteinExistence type="predicted"/>
<keyword evidence="1" id="KW-0812">Transmembrane</keyword>
<feature type="transmembrane region" description="Helical" evidence="1">
    <location>
        <begin position="89"/>
        <end position="109"/>
    </location>
</feature>
<dbReference type="STRING" id="192903.SAMN04488513_104250"/>
<evidence type="ECO:0000256" key="1">
    <source>
        <dbReference type="SAM" id="Phobius"/>
    </source>
</evidence>
<dbReference type="Proteomes" id="UP000184543">
    <property type="component" value="Unassembled WGS sequence"/>
</dbReference>
<feature type="transmembrane region" description="Helical" evidence="1">
    <location>
        <begin position="63"/>
        <end position="82"/>
    </location>
</feature>
<keyword evidence="1" id="KW-0472">Membrane</keyword>
<keyword evidence="1" id="KW-1133">Transmembrane helix</keyword>
<dbReference type="InterPro" id="IPR021215">
    <property type="entry name" value="DUF2752"/>
</dbReference>
<gene>
    <name evidence="2" type="ORF">SAMN04488513_104250</name>
</gene>